<accession>A0A7R9XPE3</accession>
<keyword evidence="1" id="KW-1133">Transmembrane helix</keyword>
<keyword evidence="1" id="KW-0812">Transmembrane</keyword>
<feature type="signal peptide" evidence="2">
    <location>
        <begin position="1"/>
        <end position="21"/>
    </location>
</feature>
<organism evidence="3">
    <name type="scientific">Ostreococcus sp. 'lucimarinus'</name>
    <dbReference type="NCBI Taxonomy" id="242159"/>
    <lineage>
        <taxon>Eukaryota</taxon>
        <taxon>Viridiplantae</taxon>
        <taxon>Chlorophyta</taxon>
        <taxon>Mamiellophyceae</taxon>
        <taxon>Mamiellales</taxon>
        <taxon>Bathycoccaceae</taxon>
        <taxon>Ostreococcus</taxon>
    </lineage>
</organism>
<evidence type="ECO:0000256" key="2">
    <source>
        <dbReference type="SAM" id="SignalP"/>
    </source>
</evidence>
<dbReference type="AlphaFoldDB" id="A0A7R9XPE3"/>
<gene>
    <name evidence="3" type="ORF">OLUC0939_LOCUS1033</name>
</gene>
<reference evidence="3" key="1">
    <citation type="submission" date="2021-01" db="EMBL/GenBank/DDBJ databases">
        <authorList>
            <person name="Corre E."/>
            <person name="Pelletier E."/>
            <person name="Niang G."/>
            <person name="Scheremetjew M."/>
            <person name="Finn R."/>
            <person name="Kale V."/>
            <person name="Holt S."/>
            <person name="Cochrane G."/>
            <person name="Meng A."/>
            <person name="Brown T."/>
            <person name="Cohen L."/>
        </authorList>
    </citation>
    <scope>NUCLEOTIDE SEQUENCE</scope>
    <source>
        <strain evidence="3">Clade-A-BCC118000</strain>
    </source>
</reference>
<feature type="transmembrane region" description="Helical" evidence="1">
    <location>
        <begin position="416"/>
        <end position="436"/>
    </location>
</feature>
<feature type="transmembrane region" description="Helical" evidence="1">
    <location>
        <begin position="448"/>
        <end position="465"/>
    </location>
</feature>
<proteinExistence type="predicted"/>
<sequence>MRGRSVRRALALALACGLAMARDAEGARRASVNASGVFNTNGLRCPEDVECERCAAPLNAAPFRAPVNLTGVRVIGCRYRADVCDALREESKACKRHARSLCGEQDTRAQAKTKCKREMNRAWKTRCKEERTMMVSRADGALKRFLEVLEKLKRARAKRAAGGAGDDLTMLEMELSRLKTSIGHAFEELRSNHGGVAVGLMSDRMEAFVRGPTLLDSTSDMLDVVNAMNAVLGELQGLSTEAKSLCSYDANMDTSDGKILCQEMEEKMKLSEKRVNRCAARLSDYLASTAKIDALIVEKKRRFALLDSLDKFTDSISGAWSAVQYEDDDDFVEEPSTRFNLTEHVTTGIVHTLMNHYTTVSARHALATAEIEESALCAHIIPRFQLSLLGTGFKRGDLACPPPHGTFIAGRELPDWSAYFLFLLGIAVGAGATIATNRANEAVDFVRTNSSVVVAVLVVVLAGRFF</sequence>
<keyword evidence="2" id="KW-0732">Signal</keyword>
<keyword evidence="1" id="KW-0472">Membrane</keyword>
<evidence type="ECO:0000256" key="1">
    <source>
        <dbReference type="SAM" id="Phobius"/>
    </source>
</evidence>
<evidence type="ECO:0000313" key="3">
    <source>
        <dbReference type="EMBL" id="CAD8220314.1"/>
    </source>
</evidence>
<name>A0A7R9XPE3_9CHLO</name>
<protein>
    <submittedName>
        <fullName evidence="3">Uncharacterized protein</fullName>
    </submittedName>
</protein>
<dbReference type="EMBL" id="HBDX01001178">
    <property type="protein sequence ID" value="CAD8220314.1"/>
    <property type="molecule type" value="Transcribed_RNA"/>
</dbReference>
<feature type="chain" id="PRO_5030605692" evidence="2">
    <location>
        <begin position="22"/>
        <end position="466"/>
    </location>
</feature>